<keyword evidence="6 9" id="KW-1133">Transmembrane helix</keyword>
<evidence type="ECO:0000256" key="9">
    <source>
        <dbReference type="SAM" id="Phobius"/>
    </source>
</evidence>
<evidence type="ECO:0000256" key="5">
    <source>
        <dbReference type="ARBA" id="ARBA00022692"/>
    </source>
</evidence>
<accession>A0A7G6RHZ8</accession>
<keyword evidence="3" id="KW-0813">Transport</keyword>
<comment type="subcellular location">
    <subcellularLocation>
        <location evidence="1">Cell membrane</location>
        <topology evidence="1">Multi-pass membrane protein</topology>
    </subcellularLocation>
</comment>
<dbReference type="AlphaFoldDB" id="A0A7G6RHZ8"/>
<protein>
    <submittedName>
        <fullName evidence="11">ABC transporter permease</fullName>
    </submittedName>
</protein>
<name>A0A7G6RHZ8_RHILV</name>
<reference evidence="12" key="1">
    <citation type="journal article" date="2020" name="Mol. Plant Microbe">
        <title>Rhizobial microsymbionts of the narrowly endemic Oxytropis species growing in Kamchatka are characterized by significant genetic diversity and possess a set of genes that are associated with T3SS and T6SS secretion systems and can affect the development of symbiosis.</title>
        <authorList>
            <person name="Safronova V."/>
            <person name="Guro P."/>
            <person name="Sazanova A."/>
            <person name="Kuznetsova I."/>
            <person name="Belimov A."/>
            <person name="Yakubov V."/>
            <person name="Chirak E."/>
            <person name="Afonin A."/>
            <person name="Gogolev Y."/>
            <person name="Andronov E."/>
            <person name="Tikhonovich I."/>
        </authorList>
    </citation>
    <scope>NUCLEOTIDE SEQUENCE [LARGE SCALE GENOMIC DNA]</scope>
    <source>
        <strain evidence="12">RCAM0610</strain>
    </source>
</reference>
<sequence>MAKNSATGFIFRSVFRHRRLLLEMAKRDISDRYAGQVLGSVWAFIHPVTTVAVFIFIFGVVFRAKADGSFDIPGDHTLYMVSGLVPWLVTADVLGRSSGIISGQASLVKQVVFPIEVLPVKVVLATLPTFLIGFAGLLLYGFAVGRASPALLLYPLGALPLYLFLLGIAFALSAVGVFLRDVREIIQMYALIGIYIAPIFYFMDWVPPLIRPLIYLNPVTVFMENFHDAAYYGGIRDLSTWIIALLLGSAATWFGAMVFSRLKPHFGSYL</sequence>
<dbReference type="InterPro" id="IPR013525">
    <property type="entry name" value="ABC2_TM"/>
</dbReference>
<evidence type="ECO:0000256" key="3">
    <source>
        <dbReference type="ARBA" id="ARBA00022448"/>
    </source>
</evidence>
<feature type="transmembrane region" description="Helical" evidence="9">
    <location>
        <begin position="41"/>
        <end position="62"/>
    </location>
</feature>
<evidence type="ECO:0000256" key="4">
    <source>
        <dbReference type="ARBA" id="ARBA00022475"/>
    </source>
</evidence>
<evidence type="ECO:0000313" key="12">
    <source>
        <dbReference type="Proteomes" id="UP000515518"/>
    </source>
</evidence>
<dbReference type="GO" id="GO:0140359">
    <property type="term" value="F:ABC-type transporter activity"/>
    <property type="evidence" value="ECO:0007669"/>
    <property type="project" value="InterPro"/>
</dbReference>
<proteinExistence type="inferred from homology"/>
<dbReference type="GO" id="GO:0005886">
    <property type="term" value="C:plasma membrane"/>
    <property type="evidence" value="ECO:0007669"/>
    <property type="project" value="UniProtKB-SubCell"/>
</dbReference>
<evidence type="ECO:0000256" key="7">
    <source>
        <dbReference type="ARBA" id="ARBA00023047"/>
    </source>
</evidence>
<dbReference type="PANTHER" id="PTHR30413">
    <property type="entry name" value="INNER MEMBRANE TRANSPORT PERMEASE"/>
    <property type="match status" value="1"/>
</dbReference>
<evidence type="ECO:0000313" key="11">
    <source>
        <dbReference type="EMBL" id="QND41880.1"/>
    </source>
</evidence>
<organism evidence="11 12">
    <name type="scientific">Rhizobium leguminosarum bv. viciae</name>
    <dbReference type="NCBI Taxonomy" id="387"/>
    <lineage>
        <taxon>Bacteria</taxon>
        <taxon>Pseudomonadati</taxon>
        <taxon>Pseudomonadota</taxon>
        <taxon>Alphaproteobacteria</taxon>
        <taxon>Hyphomicrobiales</taxon>
        <taxon>Rhizobiaceae</taxon>
        <taxon>Rhizobium/Agrobacterium group</taxon>
        <taxon>Rhizobium</taxon>
    </lineage>
</organism>
<dbReference type="RefSeq" id="WP_131704675.1">
    <property type="nucleotide sequence ID" value="NZ_SJNA01000030.1"/>
</dbReference>
<keyword evidence="8 9" id="KW-0472">Membrane</keyword>
<dbReference type="PANTHER" id="PTHR30413:SF10">
    <property type="entry name" value="CAPSULE POLYSACCHARIDE EXPORT INNER-MEMBRANE PROTEIN CTRC"/>
    <property type="match status" value="1"/>
</dbReference>
<comment type="similarity">
    <text evidence="2">Belongs to the ABC-2 integral membrane protein family.</text>
</comment>
<feature type="transmembrane region" description="Helical" evidence="9">
    <location>
        <begin position="161"/>
        <end position="179"/>
    </location>
</feature>
<feature type="transmembrane region" description="Helical" evidence="9">
    <location>
        <begin position="122"/>
        <end position="141"/>
    </location>
</feature>
<keyword evidence="7" id="KW-0625">Polysaccharide transport</keyword>
<feature type="transmembrane region" description="Helical" evidence="9">
    <location>
        <begin position="186"/>
        <end position="203"/>
    </location>
</feature>
<keyword evidence="5 9" id="KW-0812">Transmembrane</keyword>
<evidence type="ECO:0000256" key="8">
    <source>
        <dbReference type="ARBA" id="ARBA00023136"/>
    </source>
</evidence>
<feature type="transmembrane region" description="Helical" evidence="9">
    <location>
        <begin position="238"/>
        <end position="259"/>
    </location>
</feature>
<dbReference type="Pfam" id="PF01061">
    <property type="entry name" value="ABC2_membrane"/>
    <property type="match status" value="1"/>
</dbReference>
<evidence type="ECO:0000259" key="10">
    <source>
        <dbReference type="Pfam" id="PF01061"/>
    </source>
</evidence>
<evidence type="ECO:0000256" key="1">
    <source>
        <dbReference type="ARBA" id="ARBA00004651"/>
    </source>
</evidence>
<dbReference type="EMBL" id="CP050549">
    <property type="protein sequence ID" value="QND41880.1"/>
    <property type="molecule type" value="Genomic_DNA"/>
</dbReference>
<evidence type="ECO:0000256" key="6">
    <source>
        <dbReference type="ARBA" id="ARBA00022989"/>
    </source>
</evidence>
<dbReference type="GO" id="GO:0015774">
    <property type="term" value="P:polysaccharide transport"/>
    <property type="evidence" value="ECO:0007669"/>
    <property type="project" value="UniProtKB-KW"/>
</dbReference>
<keyword evidence="7" id="KW-0762">Sugar transport</keyword>
<feature type="domain" description="ABC-2 type transporter transmembrane" evidence="10">
    <location>
        <begin position="21"/>
        <end position="227"/>
    </location>
</feature>
<gene>
    <name evidence="11" type="ORF">HB770_04445</name>
</gene>
<keyword evidence="4" id="KW-1003">Cell membrane</keyword>
<evidence type="ECO:0000256" key="2">
    <source>
        <dbReference type="ARBA" id="ARBA00007783"/>
    </source>
</evidence>
<dbReference type="Proteomes" id="UP000515518">
    <property type="component" value="Chromosome"/>
</dbReference>
<dbReference type="GO" id="GO:0015920">
    <property type="term" value="P:lipopolysaccharide transport"/>
    <property type="evidence" value="ECO:0007669"/>
    <property type="project" value="TreeGrafter"/>
</dbReference>